<dbReference type="Pfam" id="PF12698">
    <property type="entry name" value="ABC2_membrane_3"/>
    <property type="match status" value="1"/>
</dbReference>
<dbReference type="GO" id="GO:0140359">
    <property type="term" value="F:ABC-type transporter activity"/>
    <property type="evidence" value="ECO:0007669"/>
    <property type="project" value="InterPro"/>
</dbReference>
<dbReference type="InterPro" id="IPR013525">
    <property type="entry name" value="ABC2_TM"/>
</dbReference>
<keyword evidence="2 5" id="KW-0812">Transmembrane</keyword>
<evidence type="ECO:0000256" key="1">
    <source>
        <dbReference type="ARBA" id="ARBA00004141"/>
    </source>
</evidence>
<gene>
    <name evidence="7" type="ORF">EBBID32_11840</name>
</gene>
<evidence type="ECO:0000256" key="5">
    <source>
        <dbReference type="SAM" id="Phobius"/>
    </source>
</evidence>
<name>N1MIR5_9SPHN</name>
<keyword evidence="8" id="KW-1185">Reference proteome</keyword>
<evidence type="ECO:0000259" key="6">
    <source>
        <dbReference type="Pfam" id="PF12698"/>
    </source>
</evidence>
<reference evidence="7 8" key="1">
    <citation type="submission" date="2013-03" db="EMBL/GenBank/DDBJ databases">
        <authorList>
            <person name="Le V."/>
        </authorList>
    </citation>
    <scope>NUCLEOTIDE SEQUENCE [LARGE SCALE GENOMIC DNA]</scope>
    <source>
        <strain evidence="7 8">BiD32</strain>
    </source>
</reference>
<keyword evidence="4 5" id="KW-0472">Membrane</keyword>
<keyword evidence="3 5" id="KW-1133">Transmembrane helix</keyword>
<dbReference type="AlphaFoldDB" id="N1MIR5"/>
<feature type="transmembrane region" description="Helical" evidence="5">
    <location>
        <begin position="354"/>
        <end position="372"/>
    </location>
</feature>
<reference evidence="8" key="2">
    <citation type="submission" date="2013-04" db="EMBL/GenBank/DDBJ databases">
        <title>Bisphenol A degrading Sphingobium sp. strain BiD32.</title>
        <authorList>
            <person name="Nielsen J.L."/>
            <person name="Zhou N.A."/>
            <person name="Kjeldal H."/>
        </authorList>
    </citation>
    <scope>NUCLEOTIDE SEQUENCE [LARGE SCALE GENOMIC DNA]</scope>
    <source>
        <strain evidence="8">BiD32</strain>
    </source>
</reference>
<evidence type="ECO:0000256" key="2">
    <source>
        <dbReference type="ARBA" id="ARBA00022692"/>
    </source>
</evidence>
<dbReference type="EMBL" id="CAVK010000057">
    <property type="protein sequence ID" value="CCW16846.1"/>
    <property type="molecule type" value="Genomic_DNA"/>
</dbReference>
<dbReference type="Proteomes" id="UP000013201">
    <property type="component" value="Unassembled WGS sequence"/>
</dbReference>
<feature type="transmembrane region" description="Helical" evidence="5">
    <location>
        <begin position="256"/>
        <end position="283"/>
    </location>
</feature>
<comment type="caution">
    <text evidence="7">The sequence shown here is derived from an EMBL/GenBank/DDBJ whole genome shotgun (WGS) entry which is preliminary data.</text>
</comment>
<sequence length="393" mass="42369">MLRAALVIARRDFTAVVLSRTFILFLLGPLLPILIGMAFGGLGEKISSTDLRPVVGIAMPASEAARLERAHQRLTERMGEQALVRLRRVPLAPAPREQLARADSAVVAILSGSVAHPILTGKPDDLDKMQGDLSLIASAAQAENTLRLVQVERQEVATSLGAQAQARLLIGRVAQVVMFFLTILLAGMILSNLVEEKTNKIIEILAAAVPIDAIFLGKLMAMLAMSFVGIAFWGGTAFAIFLALHGSAAGLPAPAVGWPIFLILAVFYFAMAYTLLGSLFLGIGAQAATVREVQTLNMPVTMGQMLIFFFASYAVDHMGSPAEVAATIFPFSSPFAMIARAAQDDALWPHLLALLWQAAFVALIIRVGVLLFRRHVMQSGGRWWKNLFRNTTG</sequence>
<feature type="transmembrane region" description="Helical" evidence="5">
    <location>
        <begin position="22"/>
        <end position="42"/>
    </location>
</feature>
<accession>N1MIR5</accession>
<organism evidence="7 8">
    <name type="scientific">Sphingobium indicum BiD32</name>
    <dbReference type="NCBI Taxonomy" id="1301087"/>
    <lineage>
        <taxon>Bacteria</taxon>
        <taxon>Pseudomonadati</taxon>
        <taxon>Pseudomonadota</taxon>
        <taxon>Alphaproteobacteria</taxon>
        <taxon>Sphingomonadales</taxon>
        <taxon>Sphingomonadaceae</taxon>
        <taxon>Sphingobium</taxon>
    </lineage>
</organism>
<evidence type="ECO:0000256" key="3">
    <source>
        <dbReference type="ARBA" id="ARBA00022989"/>
    </source>
</evidence>
<protein>
    <submittedName>
        <fullName evidence="7">ABC transporter</fullName>
    </submittedName>
</protein>
<evidence type="ECO:0000313" key="8">
    <source>
        <dbReference type="Proteomes" id="UP000013201"/>
    </source>
</evidence>
<evidence type="ECO:0000313" key="7">
    <source>
        <dbReference type="EMBL" id="CCW16846.1"/>
    </source>
</evidence>
<feature type="transmembrane region" description="Helical" evidence="5">
    <location>
        <begin position="295"/>
        <end position="315"/>
    </location>
</feature>
<feature type="domain" description="ABC-2 type transporter transmembrane" evidence="6">
    <location>
        <begin position="144"/>
        <end position="364"/>
    </location>
</feature>
<dbReference type="OrthoDB" id="7388589at2"/>
<proteinExistence type="predicted"/>
<comment type="subcellular location">
    <subcellularLocation>
        <location evidence="1">Membrane</location>
        <topology evidence="1">Multi-pass membrane protein</topology>
    </subcellularLocation>
</comment>
<dbReference type="GO" id="GO:0016020">
    <property type="term" value="C:membrane"/>
    <property type="evidence" value="ECO:0007669"/>
    <property type="project" value="UniProtKB-SubCell"/>
</dbReference>
<feature type="transmembrane region" description="Helical" evidence="5">
    <location>
        <begin position="223"/>
        <end position="244"/>
    </location>
</feature>
<evidence type="ECO:0000256" key="4">
    <source>
        <dbReference type="ARBA" id="ARBA00023136"/>
    </source>
</evidence>
<feature type="transmembrane region" description="Helical" evidence="5">
    <location>
        <begin position="173"/>
        <end position="194"/>
    </location>
</feature>